<feature type="transmembrane region" description="Helical" evidence="1">
    <location>
        <begin position="15"/>
        <end position="38"/>
    </location>
</feature>
<dbReference type="RefSeq" id="WP_330195936.1">
    <property type="nucleotide sequence ID" value="NZ_JAZDRO010000002.1"/>
</dbReference>
<dbReference type="EMBL" id="JAZDRO010000002">
    <property type="protein sequence ID" value="MEE2566395.1"/>
    <property type="molecule type" value="Genomic_DNA"/>
</dbReference>
<reference evidence="2 3" key="1">
    <citation type="submission" date="2024-01" db="EMBL/GenBank/DDBJ databases">
        <title>Hyphobacterium bacterium isolated from marine sediment.</title>
        <authorList>
            <person name="Zhao S."/>
        </authorList>
    </citation>
    <scope>NUCLEOTIDE SEQUENCE [LARGE SCALE GENOMIC DNA]</scope>
    <source>
        <strain evidence="2 3">Y60-23</strain>
    </source>
</reference>
<protein>
    <submittedName>
        <fullName evidence="2">Uncharacterized protein</fullName>
    </submittedName>
</protein>
<gene>
    <name evidence="2" type="ORF">V0U35_06845</name>
</gene>
<sequence length="248" mass="27908">MILSRISKAIREQNWFAVAIEFVIVVLGVVIGFQISAWNEQRGEASREQAYIGFLIEDFEADHAEFSAIRRTAEGRNAVLHLVLTEATGEPPSDRFVSPEGEILLPAAGRAELPDDLSLIYSITFLRTIDGNRHAYTSLVSTGDNRIIADSALIRDIQRFYAEVDEFRDLEATILNNRDNMMNSLRALGISRQTPIEVGALAAQVREHPALRAQMQDFYLYSLRQGERVREFEDRSGALVTRLREAAP</sequence>
<keyword evidence="3" id="KW-1185">Reference proteome</keyword>
<keyword evidence="1" id="KW-0472">Membrane</keyword>
<evidence type="ECO:0000256" key="1">
    <source>
        <dbReference type="SAM" id="Phobius"/>
    </source>
</evidence>
<evidence type="ECO:0000313" key="3">
    <source>
        <dbReference type="Proteomes" id="UP001310692"/>
    </source>
</evidence>
<evidence type="ECO:0000313" key="2">
    <source>
        <dbReference type="EMBL" id="MEE2566395.1"/>
    </source>
</evidence>
<keyword evidence="1" id="KW-1133">Transmembrane helix</keyword>
<comment type="caution">
    <text evidence="2">The sequence shown here is derived from an EMBL/GenBank/DDBJ whole genome shotgun (WGS) entry which is preliminary data.</text>
</comment>
<organism evidence="2 3">
    <name type="scientific">Hyphobacterium marinum</name>
    <dbReference type="NCBI Taxonomy" id="3116574"/>
    <lineage>
        <taxon>Bacteria</taxon>
        <taxon>Pseudomonadati</taxon>
        <taxon>Pseudomonadota</taxon>
        <taxon>Alphaproteobacteria</taxon>
        <taxon>Maricaulales</taxon>
        <taxon>Maricaulaceae</taxon>
        <taxon>Hyphobacterium</taxon>
    </lineage>
</organism>
<proteinExistence type="predicted"/>
<name>A0ABU7LYX8_9PROT</name>
<keyword evidence="1" id="KW-0812">Transmembrane</keyword>
<dbReference type="Proteomes" id="UP001310692">
    <property type="component" value="Unassembled WGS sequence"/>
</dbReference>
<accession>A0ABU7LYX8</accession>